<protein>
    <recommendedName>
        <fullName evidence="5">Cobalamin biosynthesis protein CbiX</fullName>
    </recommendedName>
</protein>
<dbReference type="CDD" id="cd03416">
    <property type="entry name" value="CbiX_SirB_N"/>
    <property type="match status" value="1"/>
</dbReference>
<organism evidence="3 4">
    <name type="scientific">Rugosibacter aromaticivorans</name>
    <dbReference type="NCBI Taxonomy" id="1565605"/>
    <lineage>
        <taxon>Bacteria</taxon>
        <taxon>Pseudomonadati</taxon>
        <taxon>Pseudomonadota</taxon>
        <taxon>Betaproteobacteria</taxon>
        <taxon>Nitrosomonadales</taxon>
        <taxon>Sterolibacteriaceae</taxon>
        <taxon>Rugosibacter</taxon>
    </lineage>
</organism>
<keyword evidence="1" id="KW-0479">Metal-binding</keyword>
<sequence length="123" mass="12917">MKGILLFGHGARNPAWALPFERIRQAILATDAAALVEPGFLELMRPTFAEGIDTLVGQGATEIVVVPIFVAGGGHVNKDLPPLADQAMTRHAGLIIRLAPPVGEAAPVLAAMADYALNVVPFE</sequence>
<evidence type="ECO:0008006" key="5">
    <source>
        <dbReference type="Google" id="ProtNLM"/>
    </source>
</evidence>
<name>A0A0C5JAE6_9PROT</name>
<dbReference type="InterPro" id="IPR050963">
    <property type="entry name" value="Sirohydro_Cobaltochel/CbiX"/>
</dbReference>
<dbReference type="Proteomes" id="UP000061603">
    <property type="component" value="Chromosome"/>
</dbReference>
<dbReference type="EMBL" id="CP010554">
    <property type="protein sequence ID" value="AJP48748.1"/>
    <property type="molecule type" value="Genomic_DNA"/>
</dbReference>
<dbReference type="STRING" id="1565605.PG1C_10475"/>
<dbReference type="PANTHER" id="PTHR33542:SF3">
    <property type="entry name" value="SIROHYDROCHLORIN FERROCHELATASE, CHLOROPLASTIC"/>
    <property type="match status" value="1"/>
</dbReference>
<dbReference type="HOGENOM" id="CLU_065901_2_0_4"/>
<evidence type="ECO:0000256" key="2">
    <source>
        <dbReference type="ARBA" id="ARBA00023239"/>
    </source>
</evidence>
<dbReference type="InterPro" id="IPR002762">
    <property type="entry name" value="CbiX-like"/>
</dbReference>
<dbReference type="GO" id="GO:0016829">
    <property type="term" value="F:lyase activity"/>
    <property type="evidence" value="ECO:0007669"/>
    <property type="project" value="UniProtKB-KW"/>
</dbReference>
<dbReference type="SUPFAM" id="SSF53800">
    <property type="entry name" value="Chelatase"/>
    <property type="match status" value="1"/>
</dbReference>
<dbReference type="PANTHER" id="PTHR33542">
    <property type="entry name" value="SIROHYDROCHLORIN FERROCHELATASE, CHLOROPLASTIC"/>
    <property type="match status" value="1"/>
</dbReference>
<dbReference type="Pfam" id="PF01903">
    <property type="entry name" value="CbiX"/>
    <property type="match status" value="1"/>
</dbReference>
<dbReference type="Gene3D" id="3.40.50.1400">
    <property type="match status" value="1"/>
</dbReference>
<keyword evidence="4" id="KW-1185">Reference proteome</keyword>
<keyword evidence="2" id="KW-0456">Lyase</keyword>
<proteinExistence type="predicted"/>
<dbReference type="AlphaFoldDB" id="A0A0C5JAE6"/>
<evidence type="ECO:0000313" key="4">
    <source>
        <dbReference type="Proteomes" id="UP000061603"/>
    </source>
</evidence>
<gene>
    <name evidence="3" type="ORF">PG1C_10475</name>
</gene>
<evidence type="ECO:0000256" key="1">
    <source>
        <dbReference type="ARBA" id="ARBA00022723"/>
    </source>
</evidence>
<dbReference type="KEGG" id="rbu:PG1C_10475"/>
<reference evidence="3 4" key="1">
    <citation type="journal article" date="2015" name="Genome Announc.">
        <title>Complete Genome Sequence of a Novel Bacterium within the Family Rhodocyclaceae That Degrades Polycyclic Aromatic Hydrocarbons.</title>
        <authorList>
            <person name="Singleton D.R."/>
            <person name="Dickey A.N."/>
            <person name="Scholl E.H."/>
            <person name="Wright F.A."/>
            <person name="Aitken M.D."/>
        </authorList>
    </citation>
    <scope>NUCLEOTIDE SEQUENCE [LARGE SCALE GENOMIC DNA]</scope>
    <source>
        <strain evidence="4">PG1-Ca6</strain>
    </source>
</reference>
<dbReference type="RefSeq" id="WP_202634764.1">
    <property type="nucleotide sequence ID" value="NZ_CP010554.1"/>
</dbReference>
<dbReference type="GO" id="GO:0046872">
    <property type="term" value="F:metal ion binding"/>
    <property type="evidence" value="ECO:0007669"/>
    <property type="project" value="UniProtKB-KW"/>
</dbReference>
<accession>A0A0C5JAE6</accession>
<evidence type="ECO:0000313" key="3">
    <source>
        <dbReference type="EMBL" id="AJP48748.1"/>
    </source>
</evidence>